<organism evidence="1 2">
    <name type="scientific">Smallanthus sonchifolius</name>
    <dbReference type="NCBI Taxonomy" id="185202"/>
    <lineage>
        <taxon>Eukaryota</taxon>
        <taxon>Viridiplantae</taxon>
        <taxon>Streptophyta</taxon>
        <taxon>Embryophyta</taxon>
        <taxon>Tracheophyta</taxon>
        <taxon>Spermatophyta</taxon>
        <taxon>Magnoliopsida</taxon>
        <taxon>eudicotyledons</taxon>
        <taxon>Gunneridae</taxon>
        <taxon>Pentapetalae</taxon>
        <taxon>asterids</taxon>
        <taxon>campanulids</taxon>
        <taxon>Asterales</taxon>
        <taxon>Asteraceae</taxon>
        <taxon>Asteroideae</taxon>
        <taxon>Heliantheae alliance</taxon>
        <taxon>Millerieae</taxon>
        <taxon>Smallanthus</taxon>
    </lineage>
</organism>
<evidence type="ECO:0000313" key="2">
    <source>
        <dbReference type="Proteomes" id="UP001056120"/>
    </source>
</evidence>
<accession>A0ACB9I2A1</accession>
<comment type="caution">
    <text evidence="1">The sequence shown here is derived from an EMBL/GenBank/DDBJ whole genome shotgun (WGS) entry which is preliminary data.</text>
</comment>
<keyword evidence="2" id="KW-1185">Reference proteome</keyword>
<evidence type="ECO:0000313" key="1">
    <source>
        <dbReference type="EMBL" id="KAI3802139.1"/>
    </source>
</evidence>
<dbReference type="EMBL" id="CM042027">
    <property type="protein sequence ID" value="KAI3802139.1"/>
    <property type="molecule type" value="Genomic_DNA"/>
</dbReference>
<name>A0ACB9I2A1_9ASTR</name>
<proteinExistence type="predicted"/>
<dbReference type="Proteomes" id="UP001056120">
    <property type="component" value="Linkage Group LG10"/>
</dbReference>
<protein>
    <submittedName>
        <fullName evidence="1">Uncharacterized protein</fullName>
    </submittedName>
</protein>
<gene>
    <name evidence="1" type="ORF">L1987_30266</name>
</gene>
<sequence>MDEPLVKDCTTSSESELTFSDHDETSIASSEAVLNRVPVPTVLPAVPAPVPFKQIRISYPPGGRKLNIEKGQTSGPTNSKPQFIPNQKNLQQVRRVTTKKTQFRNSSSPPRKQQPKVQQSCIICGESNHFAAKCQFNPFNQILLQSAHKQKKDQHTSVDRPSAASRRVETAEKHKQQQKAKPSVATKSAAAQTKQSAAKTKSATAPTKPSAAKAKSTAERPRPSAATSASDKLKPSAAKPAAADKPKLQAGKSAADRANSSAAKAKSAADKEKRTGKPLLKQWKAKISAPVSKIIIGAVECTHDESESNKNNTWVVDSDCSRHMTGNRSILSNFRHFNGGYVVFGSDSKGGSITGQGTVSNERMSIERVNYVKELDFNLISVSQVCDQKHWMLFTDKECFVLAPGLSKPPPEKILLTAQRKDNLHVLDMNEVTPSGSVSYDHCIACLKGKQHKSSHKPKTLNTNDTPLQLLHMDLFGPTNVMSMGKKSYCLVITDDFSRFSWVFFLRTKDETAEILKSYILRVENQSNLKVKIIRCDQGTEFKNHTLNSFYESKGIERQYSALRTPQQNGVAERRNKTLIESARSMLADSKLPLTFWAEAVSTACYVQNRVLIVKPLQKTPYELWLKRVPYIGFLKPFGCPCTILITHGVLPKFGAKSDEGYFVGYSSQSKAYRVFNSRTRIVEESANVECREHVVCEQGKGPNWLFDIDSFTQIFEPLIFSNMEPPSSNSTPSTSTSSSDYRLEFPSPYIRMKRPSIDPPSVTEAIEASAGEAGTSNTTSSNLSDNEILNEASSIHAEEASDANAADYVEHHVQILQAPLHTSEDNTDLNHSNLEEGIRLDVIPAQRINKEHPLENIIGQVHTGIQTRSKSHEANICLFSCFLSQVEPKRIDEALKHNSWIEAMQEELLQFKRQDVWKLVDLPPGQTAIGTRWVFRNKQDERGIVVKNKARLVAQGYTQEEGIDYDEFFAPVARLEAIRIFLAYAASKNFMVYQMDVKSAFLYGTIDEEVYVKQPPGFVDPAHLNKVLKLDKALYGLHQAPRAWYETLSGYLLSNNFRRGAIDQTLFIKDEGGEILLVQIYVDDIIFGSTRKKLCKDFEVLMHSKFEMSSMGELNFFLGLQVKQVPTGIFISQSKYVKSILERFKMTDCSAARTPMQVHHQLSPDKEGQDTDQHQYRVMIGSLMYLTASRPDIMFAVCLCARFQAAPKVSHLQAVKRVLRYLKGAPKLGLWYPKNENVNLYAYTDSDYGGCNLDKKSTSGGCQFLGGRLISWQCKKQTCVSTSTAEAEYITASRCCAQVIYIQNQMLDYGMTFMQTPIHIDNISAISITNNPVQHSKTKHIDIRYHFIRDQAEKRRIILTKVHTNEQYADLFTKPFDEARFRYLVESIGKSISSKSFATDSFKLSAAAKSAADRLIFPQQPSLQRIGLSISCNQFCCGYSYLSAATKFAADELYCTSKVAFSSSAVISPSQTFPQPLHILFQTYLPSLSLPSPQHSKPSITTIQTPFFLPSKSITMAVVDINIPNDKFAPYHNLTAYLIKGKKSEGFDGMIDFLCRSKIYHALTVNPTIYTSHMEDFWSSAVYSTEQGTPQIRGTVDGKEIIITEAKLRQHLKLQDEGDALSYPRDVYMRTFVSIGYTGNQTEYTIEKALMGPKWKYLCHTLLQCISQKRSGWNQLSSGLASAIHGMITGAGFNFSHFIFEGLRYNLQEGVKSQFFMYPRFLQEVFNIEHQDLSKTARIYVMLGHKNNIFQSMRTVSSKFSGADVPLLSTMLNTQSALGDSSANPTDTDPTPSTSLPQTQTTVSLYRTPVHSTEDAQAHTLLTPSLIAQPEHRAPVAAKYTRKRGKRTPSSPASKAQTQANIPHSESQHSGENIIRESHIVRETPSEVSLLGLGSLPGSIEQPFEPFLSSLNLSVEEPDQSDVPSPTTTIKGVLIGLASETPNPSSSPLKVHSGSFERVDVDEAVTTAGPSTDQEDSDNIFKTSTTATHGEGVSLETPFTERNPRRQETTGDGNAEARPTAPSGSKDSTTVDEDRLKLHNMELTARVAMLEAEMSKLRHQVAMHEAHKCPILASPSLVSVGTQTDAYLSADATKKGEMVSMEDDTDSLDDWIQEQFVLQSSQFKPAFVQVHDLPVPDNEDEEISEDWQLVVRAVDEILNDAEDTEQTNASFNILPQAAAIIGQSSTPQLFRTSRKLEFDSILAWGYDGSAERFWIGWEFSGLEELNWNSLNALQVLELHLTDCINTSADLSAELAIGRFHDLMEDNLPKFRRLLQTARRVAYPESSSAAERRLSPNNLAITRSSLLTEEGVLGLQRFLYAFLVKNSDVLGWVSTGLLDHAFFLSNGSALIINTGNILQLPTNFLHKIYLLKANICNVNSLESQAMIAIIEAHLEKEGRIDEEEDVSSSDTDSNSDSPPVNICAAAYEARSSVRERLLELTDPECQTEDLPLSTSQHANEAEAEIPTAQQSAVSVISEARAETSNVNKGKGIMTKEDEDRLQKEKKEKEERRRKREEEELAEEMAQKQRHEDRKAAILFRQQTIQLYAKQLDEMKVKVHAGSQVEEDEQLARQLQEQFAKEEEEEAKRKRKEDAKFRITDSKLAKELREEWTEALISQGEDADYLEKLSNKEIYRAFMGQQGELARKKKDEEKEKAQQKSKKAIALNLRTHEERKKMTDFLKARGESGKRLGPMSFMNLQALYTTVKKEEEERLEKRPVKKQRTSAPETTSSLQTPSTNIPKPSTPPPKKSKSSHPAPTHQQPPLKIPKPTPKPEDSRNIVNWFYNSQDQVFEIFRGRTERRRSTYRSVDELSDTTSILAKMWS</sequence>
<reference evidence="1 2" key="2">
    <citation type="journal article" date="2022" name="Mol. Ecol. Resour.">
        <title>The genomes of chicory, endive, great burdock and yacon provide insights into Asteraceae paleo-polyploidization history and plant inulin production.</title>
        <authorList>
            <person name="Fan W."/>
            <person name="Wang S."/>
            <person name="Wang H."/>
            <person name="Wang A."/>
            <person name="Jiang F."/>
            <person name="Liu H."/>
            <person name="Zhao H."/>
            <person name="Xu D."/>
            <person name="Zhang Y."/>
        </authorList>
    </citation>
    <scope>NUCLEOTIDE SEQUENCE [LARGE SCALE GENOMIC DNA]</scope>
    <source>
        <strain evidence="2">cv. Yunnan</strain>
        <tissue evidence="1">Leaves</tissue>
    </source>
</reference>
<reference evidence="2" key="1">
    <citation type="journal article" date="2022" name="Mol. Ecol. Resour.">
        <title>The genomes of chicory, endive, great burdock and yacon provide insights into Asteraceae palaeo-polyploidization history and plant inulin production.</title>
        <authorList>
            <person name="Fan W."/>
            <person name="Wang S."/>
            <person name="Wang H."/>
            <person name="Wang A."/>
            <person name="Jiang F."/>
            <person name="Liu H."/>
            <person name="Zhao H."/>
            <person name="Xu D."/>
            <person name="Zhang Y."/>
        </authorList>
    </citation>
    <scope>NUCLEOTIDE SEQUENCE [LARGE SCALE GENOMIC DNA]</scope>
    <source>
        <strain evidence="2">cv. Yunnan</strain>
    </source>
</reference>